<organism evidence="3 4">
    <name type="scientific">Chaetomium globosum (strain ATCC 6205 / CBS 148.51 / DSM 1962 / NBRC 6347 / NRRL 1970)</name>
    <name type="common">Soil fungus</name>
    <dbReference type="NCBI Taxonomy" id="306901"/>
    <lineage>
        <taxon>Eukaryota</taxon>
        <taxon>Fungi</taxon>
        <taxon>Dikarya</taxon>
        <taxon>Ascomycota</taxon>
        <taxon>Pezizomycotina</taxon>
        <taxon>Sordariomycetes</taxon>
        <taxon>Sordariomycetidae</taxon>
        <taxon>Sordariales</taxon>
        <taxon>Chaetomiaceae</taxon>
        <taxon>Chaetomium</taxon>
    </lineage>
</organism>
<dbReference type="Proteomes" id="UP000001056">
    <property type="component" value="Unassembled WGS sequence"/>
</dbReference>
<dbReference type="InterPro" id="IPR006595">
    <property type="entry name" value="CTLH_C"/>
</dbReference>
<dbReference type="InterPro" id="IPR024964">
    <property type="entry name" value="CTLH/CRA"/>
</dbReference>
<evidence type="ECO:0000259" key="2">
    <source>
        <dbReference type="PROSITE" id="PS50897"/>
    </source>
</evidence>
<sequence>MDEDEDEDEDEGEDGDAEAEEAHTNTAGFSDVHDSDEYDLSSLHSQELQEKFAEMYTILQQLKAQNLLPAIEWARSNSAELEARGSNLEFELSKLQYVWLFKGPSVNNLPDDENNGRRGALAYARQHFGRFQARHLREIQQLASAMVFAPNLPDSPYHLTFASVSTAFTDVAASFTREFCSLLGLSAESPLYLAVTAGALALPRLMKFMLATRSKGTEWTTTQELPFETPLPQSMLFHSIFVCPVSKEQTTEDNPPMGGADSTGGRRVGRRAGLGHDGAYDDGAHQQGPAPGSGDVDVSLALVIDRVFDGLFQDADSPRPLESFLQPGGELLNAVSGAATSLPDPETLHGVYNTLDSWDAFFAYQQAVGAGERPVHSDPERHHSPGEMRGYRDSEELGVFEEAETDRERDPIDSAVTDGVRFLHLGVGWGEGDVIEADVDGLDAVPHEEFRIRYVEDGATLSEWGSESDSESE</sequence>
<evidence type="ECO:0000313" key="4">
    <source>
        <dbReference type="Proteomes" id="UP000001056"/>
    </source>
</evidence>
<evidence type="ECO:0000256" key="1">
    <source>
        <dbReference type="SAM" id="MobiDB-lite"/>
    </source>
</evidence>
<dbReference type="InterPro" id="IPR045098">
    <property type="entry name" value="Fyv10_fam"/>
</dbReference>
<dbReference type="GeneID" id="4386448"/>
<dbReference type="PROSITE" id="PS50897">
    <property type="entry name" value="CTLH"/>
    <property type="match status" value="1"/>
</dbReference>
<dbReference type="Pfam" id="PF10607">
    <property type="entry name" value="CTLH"/>
    <property type="match status" value="1"/>
</dbReference>
<feature type="compositionally biased region" description="Basic and acidic residues" evidence="1">
    <location>
        <begin position="373"/>
        <end position="393"/>
    </location>
</feature>
<dbReference type="RefSeq" id="XP_001221138.1">
    <property type="nucleotide sequence ID" value="XM_001221137.1"/>
</dbReference>
<feature type="region of interest" description="Disordered" evidence="1">
    <location>
        <begin position="371"/>
        <end position="393"/>
    </location>
</feature>
<dbReference type="EMBL" id="CH408029">
    <property type="protein sequence ID" value="EAQ93682.1"/>
    <property type="molecule type" value="Genomic_DNA"/>
</dbReference>
<gene>
    <name evidence="3" type="ORF">CHGG_01917</name>
</gene>
<name>Q2HCY7_CHAGB</name>
<dbReference type="STRING" id="306901.Q2HCY7"/>
<feature type="region of interest" description="Disordered" evidence="1">
    <location>
        <begin position="248"/>
        <end position="293"/>
    </location>
</feature>
<dbReference type="InterPro" id="IPR013144">
    <property type="entry name" value="CRA_dom"/>
</dbReference>
<dbReference type="SMART" id="SM00668">
    <property type="entry name" value="CTLH"/>
    <property type="match status" value="1"/>
</dbReference>
<dbReference type="OrthoDB" id="1933281at2759"/>
<evidence type="ECO:0000313" key="3">
    <source>
        <dbReference type="EMBL" id="EAQ93682.1"/>
    </source>
</evidence>
<feature type="domain" description="CTLH" evidence="2">
    <location>
        <begin position="51"/>
        <end position="108"/>
    </location>
</feature>
<feature type="compositionally biased region" description="Acidic residues" evidence="1">
    <location>
        <begin position="1"/>
        <end position="19"/>
    </location>
</feature>
<reference evidence="4" key="1">
    <citation type="journal article" date="2015" name="Genome Announc.">
        <title>Draft genome sequence of the cellulolytic fungus Chaetomium globosum.</title>
        <authorList>
            <person name="Cuomo C.A."/>
            <person name="Untereiner W.A."/>
            <person name="Ma L.-J."/>
            <person name="Grabherr M."/>
            <person name="Birren B.W."/>
        </authorList>
    </citation>
    <scope>NUCLEOTIDE SEQUENCE [LARGE SCALE GENOMIC DNA]</scope>
    <source>
        <strain evidence="4">ATCC 6205 / CBS 148.51 / DSM 1962 / NBRC 6347 / NRRL 1970</strain>
    </source>
</reference>
<dbReference type="PANTHER" id="PTHR12170:SF3">
    <property type="entry name" value="GH10162P"/>
    <property type="match status" value="1"/>
</dbReference>
<dbReference type="InParanoid" id="Q2HCY7"/>
<dbReference type="GO" id="GO:0034657">
    <property type="term" value="C:GID complex"/>
    <property type="evidence" value="ECO:0007669"/>
    <property type="project" value="TreeGrafter"/>
</dbReference>
<dbReference type="GO" id="GO:0005634">
    <property type="term" value="C:nucleus"/>
    <property type="evidence" value="ECO:0007669"/>
    <property type="project" value="TreeGrafter"/>
</dbReference>
<dbReference type="SMART" id="SM00757">
    <property type="entry name" value="CRA"/>
    <property type="match status" value="1"/>
</dbReference>
<dbReference type="HOGENOM" id="CLU_577453_0_0_1"/>
<dbReference type="GO" id="GO:0004842">
    <property type="term" value="F:ubiquitin-protein transferase activity"/>
    <property type="evidence" value="ECO:0007669"/>
    <property type="project" value="InterPro"/>
</dbReference>
<dbReference type="eggNOG" id="KOG2817">
    <property type="taxonomic scope" value="Eukaryota"/>
</dbReference>
<accession>Q2HCY7</accession>
<dbReference type="AlphaFoldDB" id="Q2HCY7"/>
<feature type="region of interest" description="Disordered" evidence="1">
    <location>
        <begin position="1"/>
        <end position="41"/>
    </location>
</feature>
<dbReference type="PANTHER" id="PTHR12170">
    <property type="entry name" value="MACROPHAGE ERYTHROBLAST ATTACHER-RELATED"/>
    <property type="match status" value="1"/>
</dbReference>
<dbReference type="VEuPathDB" id="FungiDB:CHGG_01917"/>
<protein>
    <recommendedName>
        <fullName evidence="2">CTLH domain-containing protein</fullName>
    </recommendedName>
</protein>
<dbReference type="GO" id="GO:0005737">
    <property type="term" value="C:cytoplasm"/>
    <property type="evidence" value="ECO:0007669"/>
    <property type="project" value="TreeGrafter"/>
</dbReference>
<keyword evidence="4" id="KW-1185">Reference proteome</keyword>
<dbReference type="GO" id="GO:0043161">
    <property type="term" value="P:proteasome-mediated ubiquitin-dependent protein catabolic process"/>
    <property type="evidence" value="ECO:0007669"/>
    <property type="project" value="InterPro"/>
</dbReference>
<proteinExistence type="predicted"/>